<evidence type="ECO:0000313" key="8">
    <source>
        <dbReference type="Proteomes" id="UP000186905"/>
    </source>
</evidence>
<feature type="transmembrane region" description="Helical" evidence="6">
    <location>
        <begin position="236"/>
        <end position="260"/>
    </location>
</feature>
<comment type="subcellular location">
    <subcellularLocation>
        <location evidence="1">Cell membrane</location>
        <topology evidence="1">Multi-pass membrane protein</topology>
    </subcellularLocation>
</comment>
<reference evidence="7 8" key="1">
    <citation type="submission" date="2016-09" db="EMBL/GenBank/DDBJ databases">
        <title>Photobacterium proteolyticum sp. nov. a protease producing bacterium isolated from ocean sediments of Laizhou Bay.</title>
        <authorList>
            <person name="Li Y."/>
        </authorList>
    </citation>
    <scope>NUCLEOTIDE SEQUENCE [LARGE SCALE GENOMIC DNA]</scope>
    <source>
        <strain evidence="7 8">13-12</strain>
    </source>
</reference>
<evidence type="ECO:0000256" key="6">
    <source>
        <dbReference type="SAM" id="Phobius"/>
    </source>
</evidence>
<protein>
    <submittedName>
        <fullName evidence="7">Uncharacterized protein</fullName>
    </submittedName>
</protein>
<feature type="transmembrane region" description="Helical" evidence="6">
    <location>
        <begin position="140"/>
        <end position="161"/>
    </location>
</feature>
<keyword evidence="8" id="KW-1185">Reference proteome</keyword>
<proteinExistence type="predicted"/>
<dbReference type="PANTHER" id="PTHR30250">
    <property type="entry name" value="PST FAMILY PREDICTED COLANIC ACID TRANSPORTER"/>
    <property type="match status" value="1"/>
</dbReference>
<dbReference type="InterPro" id="IPR050833">
    <property type="entry name" value="Poly_Biosynth_Transport"/>
</dbReference>
<keyword evidence="5 6" id="KW-0472">Membrane</keyword>
<comment type="caution">
    <text evidence="7">The sequence shown here is derived from an EMBL/GenBank/DDBJ whole genome shotgun (WGS) entry which is preliminary data.</text>
</comment>
<dbReference type="GO" id="GO:0005886">
    <property type="term" value="C:plasma membrane"/>
    <property type="evidence" value="ECO:0007669"/>
    <property type="project" value="UniProtKB-SubCell"/>
</dbReference>
<gene>
    <name evidence="7" type="ORF">BIT28_19020</name>
</gene>
<name>A0A1Q9GN66_9GAMM</name>
<keyword evidence="2" id="KW-1003">Cell membrane</keyword>
<feature type="transmembrane region" description="Helical" evidence="6">
    <location>
        <begin position="167"/>
        <end position="187"/>
    </location>
</feature>
<evidence type="ECO:0000256" key="2">
    <source>
        <dbReference type="ARBA" id="ARBA00022475"/>
    </source>
</evidence>
<dbReference type="STRING" id="1903952.BIT28_19020"/>
<evidence type="ECO:0000256" key="1">
    <source>
        <dbReference type="ARBA" id="ARBA00004651"/>
    </source>
</evidence>
<feature type="transmembrane region" description="Helical" evidence="6">
    <location>
        <begin position="81"/>
        <end position="102"/>
    </location>
</feature>
<dbReference type="PANTHER" id="PTHR30250:SF11">
    <property type="entry name" value="O-ANTIGEN TRANSPORTER-RELATED"/>
    <property type="match status" value="1"/>
</dbReference>
<feature type="transmembrane region" description="Helical" evidence="6">
    <location>
        <begin position="322"/>
        <end position="343"/>
    </location>
</feature>
<accession>A0A1Q9GN66</accession>
<feature type="transmembrane region" description="Helical" evidence="6">
    <location>
        <begin position="42"/>
        <end position="60"/>
    </location>
</feature>
<keyword evidence="4 6" id="KW-1133">Transmembrane helix</keyword>
<evidence type="ECO:0000256" key="4">
    <source>
        <dbReference type="ARBA" id="ARBA00022989"/>
    </source>
</evidence>
<feature type="transmembrane region" description="Helical" evidence="6">
    <location>
        <begin position="12"/>
        <end position="36"/>
    </location>
</feature>
<dbReference type="Proteomes" id="UP000186905">
    <property type="component" value="Unassembled WGS sequence"/>
</dbReference>
<evidence type="ECO:0000256" key="5">
    <source>
        <dbReference type="ARBA" id="ARBA00023136"/>
    </source>
</evidence>
<dbReference type="EMBL" id="MJIL01000069">
    <property type="protein sequence ID" value="OLQ76107.1"/>
    <property type="molecule type" value="Genomic_DNA"/>
</dbReference>
<keyword evidence="3 6" id="KW-0812">Transmembrane</keyword>
<dbReference type="OrthoDB" id="824226at2"/>
<feature type="transmembrane region" description="Helical" evidence="6">
    <location>
        <begin position="281"/>
        <end position="302"/>
    </location>
</feature>
<sequence length="407" mass="45312">MINVKWFHLSQSIILKLSSAVVKFMLIKVILMYINIEVYGMYTYSIAIFMFFMMLSRLGLDTYLQREVSSGNTSGNIAVGQVSVISVISTIVTGSVYLFFSGTEYETFWVFFLLSAFFFNASWIYSYILKGAGYIKEAIAIYEVGLPLINISSILLLGRFLDGTKLLLLSFLISMLITFLLLLAFLYKRRVVTKFEIARPKVSESYGFSLISISTMLLVMGDTYLIGILLSDYDVGVYTLTTKIGMFILLPTSVITTFLNNKISKNIGNVIAIKNLIVPSIILNGVIVSIFGMIIYILSPLILDFLSVSSDEAVIVLMLLKVYVVAQIMMGMSGIFESVLIMGGGQNDLFKINSLMVIINLILGYLFITAFGLIGAVYSTLISCIICRILQVYIVNKKVFTVNVSVN</sequence>
<evidence type="ECO:0000313" key="7">
    <source>
        <dbReference type="EMBL" id="OLQ76107.1"/>
    </source>
</evidence>
<feature type="transmembrane region" description="Helical" evidence="6">
    <location>
        <begin position="355"/>
        <end position="378"/>
    </location>
</feature>
<organism evidence="7 8">
    <name type="scientific">Photobacterium proteolyticum</name>
    <dbReference type="NCBI Taxonomy" id="1903952"/>
    <lineage>
        <taxon>Bacteria</taxon>
        <taxon>Pseudomonadati</taxon>
        <taxon>Pseudomonadota</taxon>
        <taxon>Gammaproteobacteria</taxon>
        <taxon>Vibrionales</taxon>
        <taxon>Vibrionaceae</taxon>
        <taxon>Photobacterium</taxon>
    </lineage>
</organism>
<evidence type="ECO:0000256" key="3">
    <source>
        <dbReference type="ARBA" id="ARBA00022692"/>
    </source>
</evidence>
<feature type="transmembrane region" description="Helical" evidence="6">
    <location>
        <begin position="208"/>
        <end position="230"/>
    </location>
</feature>
<feature type="transmembrane region" description="Helical" evidence="6">
    <location>
        <begin position="108"/>
        <end position="128"/>
    </location>
</feature>
<dbReference type="AlphaFoldDB" id="A0A1Q9GN66"/>